<dbReference type="AlphaFoldDB" id="A0A545TEF0"/>
<comment type="caution">
    <text evidence="1">The sequence shown here is derived from an EMBL/GenBank/DDBJ whole genome shotgun (WGS) entry which is preliminary data.</text>
</comment>
<sequence>MKNTVSLYTTAGCHLCEQAEAMFLYLQQNHEQVNNNFELQEIEIANSEALVELYGVRIPVLAVGDNELGWPFELEELVDWLSANK</sequence>
<dbReference type="InterPro" id="IPR008554">
    <property type="entry name" value="Glutaredoxin-like"/>
</dbReference>
<gene>
    <name evidence="1" type="ORF">FLL45_11870</name>
</gene>
<evidence type="ECO:0000313" key="1">
    <source>
        <dbReference type="EMBL" id="TQV75602.1"/>
    </source>
</evidence>
<reference evidence="1 2" key="1">
    <citation type="submission" date="2019-06" db="EMBL/GenBank/DDBJ databases">
        <title>Draft genome of Aliikangiella marina GYP-15.</title>
        <authorList>
            <person name="Wang G."/>
        </authorList>
    </citation>
    <scope>NUCLEOTIDE SEQUENCE [LARGE SCALE GENOMIC DNA]</scope>
    <source>
        <strain evidence="1 2">GYP-15</strain>
    </source>
</reference>
<proteinExistence type="predicted"/>
<dbReference type="InterPro" id="IPR036249">
    <property type="entry name" value="Thioredoxin-like_sf"/>
</dbReference>
<dbReference type="Gene3D" id="3.40.30.10">
    <property type="entry name" value="Glutaredoxin"/>
    <property type="match status" value="1"/>
</dbReference>
<name>A0A545TEF0_9GAMM</name>
<accession>A0A545TEF0</accession>
<dbReference type="Proteomes" id="UP000317839">
    <property type="component" value="Unassembled WGS sequence"/>
</dbReference>
<keyword evidence="2" id="KW-1185">Reference proteome</keyword>
<protein>
    <submittedName>
        <fullName evidence="1">Glutaredoxin family protein</fullName>
    </submittedName>
</protein>
<organism evidence="1 2">
    <name type="scientific">Aliikangiella marina</name>
    <dbReference type="NCBI Taxonomy" id="1712262"/>
    <lineage>
        <taxon>Bacteria</taxon>
        <taxon>Pseudomonadati</taxon>
        <taxon>Pseudomonadota</taxon>
        <taxon>Gammaproteobacteria</taxon>
        <taxon>Oceanospirillales</taxon>
        <taxon>Pleioneaceae</taxon>
        <taxon>Aliikangiella</taxon>
    </lineage>
</organism>
<dbReference type="SUPFAM" id="SSF52833">
    <property type="entry name" value="Thioredoxin-like"/>
    <property type="match status" value="1"/>
</dbReference>
<dbReference type="RefSeq" id="WP_142942216.1">
    <property type="nucleotide sequence ID" value="NZ_VIKR01000002.1"/>
</dbReference>
<dbReference type="Pfam" id="PF05768">
    <property type="entry name" value="Glrx-like"/>
    <property type="match status" value="1"/>
</dbReference>
<evidence type="ECO:0000313" key="2">
    <source>
        <dbReference type="Proteomes" id="UP000317839"/>
    </source>
</evidence>
<dbReference type="OrthoDB" id="8537427at2"/>
<dbReference type="EMBL" id="VIKR01000002">
    <property type="protein sequence ID" value="TQV75602.1"/>
    <property type="molecule type" value="Genomic_DNA"/>
</dbReference>